<dbReference type="OrthoDB" id="8687298at2"/>
<dbReference type="Proteomes" id="UP000294593">
    <property type="component" value="Unassembled WGS sequence"/>
</dbReference>
<sequence length="174" mass="19850">MASFFFSNDESAHIDTHAHKRAVLTSVKHDAADAVSAHGALDATPRRHEVTPPSRFARSAPVGVVWVQRFWRWLWDMDESPRELAPVSGLRGIQSEFIAALWDLQSLRANHVRDQIGTARSLRELWHLRADVFKVISVHRGQMEAQLRLDALDSHFPVRASRRSDDQRGKVTTW</sequence>
<dbReference type="AlphaFoldDB" id="A0A4R6RE43"/>
<dbReference type="RefSeq" id="WP_133607448.1">
    <property type="nucleotide sequence ID" value="NZ_SNXW01000003.1"/>
</dbReference>
<accession>A0A4R6RE43</accession>
<evidence type="ECO:0000313" key="2">
    <source>
        <dbReference type="Proteomes" id="UP000294593"/>
    </source>
</evidence>
<reference evidence="1 2" key="1">
    <citation type="submission" date="2019-03" db="EMBL/GenBank/DDBJ databases">
        <title>Genomic Encyclopedia of Type Strains, Phase IV (KMG-IV): sequencing the most valuable type-strain genomes for metagenomic binning, comparative biology and taxonomic classification.</title>
        <authorList>
            <person name="Goeker M."/>
        </authorList>
    </citation>
    <scope>NUCLEOTIDE SEQUENCE [LARGE SCALE GENOMIC DNA]</scope>
    <source>
        <strain evidence="1 2">DSM 11901</strain>
    </source>
</reference>
<gene>
    <name evidence="1" type="ORF">EV672_10310</name>
</gene>
<comment type="caution">
    <text evidence="1">The sequence shown here is derived from an EMBL/GenBank/DDBJ whole genome shotgun (WGS) entry which is preliminary data.</text>
</comment>
<dbReference type="EMBL" id="SNXW01000003">
    <property type="protein sequence ID" value="TDP84442.1"/>
    <property type="molecule type" value="Genomic_DNA"/>
</dbReference>
<proteinExistence type="predicted"/>
<name>A0A4R6RE43_9BURK</name>
<protein>
    <submittedName>
        <fullName evidence="1">Uncharacterized protein</fullName>
    </submittedName>
</protein>
<organism evidence="1 2">
    <name type="scientific">Aquabacterium commune</name>
    <dbReference type="NCBI Taxonomy" id="70586"/>
    <lineage>
        <taxon>Bacteria</taxon>
        <taxon>Pseudomonadati</taxon>
        <taxon>Pseudomonadota</taxon>
        <taxon>Betaproteobacteria</taxon>
        <taxon>Burkholderiales</taxon>
        <taxon>Aquabacterium</taxon>
    </lineage>
</organism>
<keyword evidence="2" id="KW-1185">Reference proteome</keyword>
<evidence type="ECO:0000313" key="1">
    <source>
        <dbReference type="EMBL" id="TDP84442.1"/>
    </source>
</evidence>